<evidence type="ECO:0008006" key="7">
    <source>
        <dbReference type="Google" id="ProtNLM"/>
    </source>
</evidence>
<protein>
    <recommendedName>
        <fullName evidence="7">Peptidase C14 caspase domain-containing protein</fullName>
    </recommendedName>
</protein>
<evidence type="ECO:0000256" key="2">
    <source>
        <dbReference type="ARBA" id="ARBA00022737"/>
    </source>
</evidence>
<dbReference type="InterPro" id="IPR001680">
    <property type="entry name" value="WD40_rpt"/>
</dbReference>
<dbReference type="EMBL" id="QLYX01000004">
    <property type="protein sequence ID" value="RAY15331.1"/>
    <property type="molecule type" value="Genomic_DNA"/>
</dbReference>
<dbReference type="Gene3D" id="2.130.10.10">
    <property type="entry name" value="YVTN repeat-like/Quinoprotein amine dehydrogenase"/>
    <property type="match status" value="3"/>
</dbReference>
<evidence type="ECO:0000256" key="3">
    <source>
        <dbReference type="PROSITE-ProRule" id="PRU00221"/>
    </source>
</evidence>
<gene>
    <name evidence="5" type="ORF">DPM19_11535</name>
</gene>
<dbReference type="RefSeq" id="WP_111866023.1">
    <property type="nucleotide sequence ID" value="NZ_QLYX01000004.1"/>
</dbReference>
<dbReference type="SUPFAM" id="SSF69322">
    <property type="entry name" value="Tricorn protease domain 2"/>
    <property type="match status" value="1"/>
</dbReference>
<dbReference type="InterPro" id="IPR015943">
    <property type="entry name" value="WD40/YVTN_repeat-like_dom_sf"/>
</dbReference>
<evidence type="ECO:0000313" key="6">
    <source>
        <dbReference type="Proteomes" id="UP000251891"/>
    </source>
</evidence>
<dbReference type="InterPro" id="IPR020472">
    <property type="entry name" value="WD40_PAC1"/>
</dbReference>
<dbReference type="Pfam" id="PF00400">
    <property type="entry name" value="WD40"/>
    <property type="match status" value="4"/>
</dbReference>
<keyword evidence="6" id="KW-1185">Reference proteome</keyword>
<name>A0A365H8D2_9ACTN</name>
<accession>A0A365H8D2</accession>
<dbReference type="SMART" id="SM00320">
    <property type="entry name" value="WD40"/>
    <property type="match status" value="5"/>
</dbReference>
<dbReference type="InterPro" id="IPR019775">
    <property type="entry name" value="WD40_repeat_CS"/>
</dbReference>
<evidence type="ECO:0000313" key="5">
    <source>
        <dbReference type="EMBL" id="RAY15331.1"/>
    </source>
</evidence>
<dbReference type="InterPro" id="IPR029030">
    <property type="entry name" value="Caspase-like_dom_sf"/>
</dbReference>
<dbReference type="InterPro" id="IPR027417">
    <property type="entry name" value="P-loop_NTPase"/>
</dbReference>
<evidence type="ECO:0000256" key="4">
    <source>
        <dbReference type="SAM" id="MobiDB-lite"/>
    </source>
</evidence>
<proteinExistence type="predicted"/>
<evidence type="ECO:0000256" key="1">
    <source>
        <dbReference type="ARBA" id="ARBA00022574"/>
    </source>
</evidence>
<dbReference type="SUPFAM" id="SSF52129">
    <property type="entry name" value="Caspase-like"/>
    <property type="match status" value="1"/>
</dbReference>
<reference evidence="5 6" key="1">
    <citation type="submission" date="2018-06" db="EMBL/GenBank/DDBJ databases">
        <title>Actinomadura craniellae sp. nov. isolated from marine sponge Craniella sp.</title>
        <authorList>
            <person name="Li L."/>
            <person name="Xu Q.H."/>
            <person name="Lin H.W."/>
            <person name="Lu Y.H."/>
        </authorList>
    </citation>
    <scope>NUCLEOTIDE SEQUENCE [LARGE SCALE GENOMIC DNA]</scope>
    <source>
        <strain evidence="5 6">LHW63021</strain>
    </source>
</reference>
<dbReference type="PRINTS" id="PR00320">
    <property type="entry name" value="GPROTEINBRPT"/>
</dbReference>
<sequence>MAEERPAVRRRAASHGVRTFAGGLVELPFVPELVRELTATFEALGFDPAPGGHRDLPSAELGRAVLGGLAAPADVAVVHVISHGHRGRSDGVYLLGADGAVSRENDVESWLKEIEDRADGPPTLFLLDLCHAGRLARLPWQSGGSGRSRVLAACQGDEAAYDGRFTRALINVLRDLRGLAVDPALEHVPLATVAQAVRREVNRLATEADGFGQQVTGSLVDISADSDLPFFPNPAYRAGLPRAELRRGLDPGVLPFLDDLDEGLDARHFIDRAAGTGVLGEFDPARLSARRFIHWMTGVGAPESEPDLIAGCFTGRDRQLQQLSRWINFFDRGTLAVLTGSPGAGKSALLGVLVCAAHPRLHAPTKPLWNRATHLPDPLHPGQLAAIHARRRTLDEVTASIARQLGLPPPGDPARLIAAMRDLPVPPVLVLDALDEAEDGTALMNHLLLPLAADRTERGATARLLVGTRRYPEYAPLLAAAAITDLDDIPTDVLEDDLNRYVLELLRATPLYRPRGAVQGAFAHESAQVLAREREWGGFLVAGLYTRHFVTTHTDPPLDDPAEAERLGAAVPRSLPEVFELDLDAQAGDRPLRPVLTALAFAQGQGMPVSVIARVAGALAGNSLPDPQAQDGQRLPPRSPGTGGNVVRAGSQARDGQRPRPGRPLSGAQVRDALDAGRFYLRRAVDTDGTVLYRLFHQGLADHLAERDDAGAVLPALLAALGPPGARDWSAAEPYLLRHALHHADAAGDPGALLDDPEFLLHADPACHADRPDSWPMLRAHRRAVADAGPAGDPRHHLALRAARAGDVRLAERVANPPGGRPLPWQPRHVWRRPAALPTAAPPTQGVPGHDGPVYALAVGSLDDRPIAVTGGADHTVRIHDLATLQQLGPPLHTARAPVYAVALRLHRGRPIAVTGEADGTVRALDLAARDQMGPAYTVHEGPAYGVACTKAADELFANALIALSVGADSLVRTTQFWNPGFLVPPTVVSPGFQVGHSGPVFGVAVHWIQDLPVAVTGGGDGTVRRWDLAAKEPLGEPLRTPAPVFAVTVAAPGGRPIIVAGGADGAVRLWDLATGAPAGLPLPGPRPVMSLAAGHLDGRPVIVAGGGDGTVRVWDLDTRREIARHAPGPASVPAVALAEVAGRSVVVGGDYGGRVTRSSPGPARPALLGPLGPSLALLAHSDGEVVARDTRSGEIRYSAELPAGRRVVECRTAPGAGRTVLLASDGTGWLWEPEQGPPVQTAAFDRAEPPVLVRGGEMVVQVVPGDGGTLRWRAPAGDLTADPGHRHQGAVTAVTAAAPGGRPLVFSGGEDATIRIWDPADRRQLDALPLPGPVRALAVTPDGHLLADTGTEVICFRGPGAPR</sequence>
<dbReference type="InterPro" id="IPR036322">
    <property type="entry name" value="WD40_repeat_dom_sf"/>
</dbReference>
<dbReference type="PROSITE" id="PS00678">
    <property type="entry name" value="WD_REPEATS_1"/>
    <property type="match status" value="2"/>
</dbReference>
<organism evidence="5 6">
    <name type="scientific">Actinomadura craniellae</name>
    <dbReference type="NCBI Taxonomy" id="2231787"/>
    <lineage>
        <taxon>Bacteria</taxon>
        <taxon>Bacillati</taxon>
        <taxon>Actinomycetota</taxon>
        <taxon>Actinomycetes</taxon>
        <taxon>Streptosporangiales</taxon>
        <taxon>Thermomonosporaceae</taxon>
        <taxon>Actinomadura</taxon>
    </lineage>
</organism>
<feature type="repeat" description="WD" evidence="3">
    <location>
        <begin position="1059"/>
        <end position="1081"/>
    </location>
</feature>
<dbReference type="PANTHER" id="PTHR19848:SF8">
    <property type="entry name" value="F-BOX AND WD REPEAT DOMAIN CONTAINING 7"/>
    <property type="match status" value="1"/>
</dbReference>
<dbReference type="SUPFAM" id="SSF50978">
    <property type="entry name" value="WD40 repeat-like"/>
    <property type="match status" value="1"/>
</dbReference>
<feature type="repeat" description="WD" evidence="3">
    <location>
        <begin position="1285"/>
        <end position="1328"/>
    </location>
</feature>
<dbReference type="OrthoDB" id="218695at2"/>
<dbReference type="PROSITE" id="PS50082">
    <property type="entry name" value="WD_REPEATS_2"/>
    <property type="match status" value="3"/>
</dbReference>
<feature type="repeat" description="WD" evidence="3">
    <location>
        <begin position="1103"/>
        <end position="1125"/>
    </location>
</feature>
<keyword evidence="2" id="KW-0677">Repeat</keyword>
<feature type="region of interest" description="Disordered" evidence="4">
    <location>
        <begin position="623"/>
        <end position="669"/>
    </location>
</feature>
<dbReference type="SUPFAM" id="SSF52540">
    <property type="entry name" value="P-loop containing nucleoside triphosphate hydrolases"/>
    <property type="match status" value="1"/>
</dbReference>
<dbReference type="PANTHER" id="PTHR19848">
    <property type="entry name" value="WD40 REPEAT PROTEIN"/>
    <property type="match status" value="1"/>
</dbReference>
<keyword evidence="1 3" id="KW-0853">WD repeat</keyword>
<dbReference type="Gene3D" id="3.40.50.1460">
    <property type="match status" value="1"/>
</dbReference>
<dbReference type="Proteomes" id="UP000251891">
    <property type="component" value="Unassembled WGS sequence"/>
</dbReference>
<comment type="caution">
    <text evidence="5">The sequence shown here is derived from an EMBL/GenBank/DDBJ whole genome shotgun (WGS) entry which is preliminary data.</text>
</comment>